<accession>A0ABP0G3U5</accession>
<evidence type="ECO:0000256" key="2">
    <source>
        <dbReference type="ARBA" id="ARBA00022737"/>
    </source>
</evidence>
<reference evidence="8 9" key="1">
    <citation type="submission" date="2024-02" db="EMBL/GenBank/DDBJ databases">
        <authorList>
            <person name="Daric V."/>
            <person name="Darras S."/>
        </authorList>
    </citation>
    <scope>NUCLEOTIDE SEQUENCE [LARGE SCALE GENOMIC DNA]</scope>
</reference>
<organism evidence="8 9">
    <name type="scientific">Clavelina lepadiformis</name>
    <name type="common">Light-bulb sea squirt</name>
    <name type="synonym">Ascidia lepadiformis</name>
    <dbReference type="NCBI Taxonomy" id="159417"/>
    <lineage>
        <taxon>Eukaryota</taxon>
        <taxon>Metazoa</taxon>
        <taxon>Chordata</taxon>
        <taxon>Tunicata</taxon>
        <taxon>Ascidiacea</taxon>
        <taxon>Aplousobranchia</taxon>
        <taxon>Clavelinidae</taxon>
        <taxon>Clavelina</taxon>
    </lineage>
</organism>
<feature type="compositionally biased region" description="Basic and acidic residues" evidence="6">
    <location>
        <begin position="472"/>
        <end position="489"/>
    </location>
</feature>
<dbReference type="PANTHER" id="PTHR24403">
    <property type="entry name" value="ZINC FINGER PROTEIN"/>
    <property type="match status" value="1"/>
</dbReference>
<dbReference type="SMART" id="SM00355">
    <property type="entry name" value="ZnF_C2H2"/>
    <property type="match status" value="3"/>
</dbReference>
<comment type="caution">
    <text evidence="8">The sequence shown here is derived from an EMBL/GenBank/DDBJ whole genome shotgun (WGS) entry which is preliminary data.</text>
</comment>
<evidence type="ECO:0000313" key="8">
    <source>
        <dbReference type="EMBL" id="CAK8686510.1"/>
    </source>
</evidence>
<dbReference type="Pfam" id="PF00096">
    <property type="entry name" value="zf-C2H2"/>
    <property type="match status" value="2"/>
</dbReference>
<feature type="region of interest" description="Disordered" evidence="6">
    <location>
        <begin position="398"/>
        <end position="420"/>
    </location>
</feature>
<dbReference type="EMBL" id="CAWYQH010000102">
    <property type="protein sequence ID" value="CAK8686510.1"/>
    <property type="molecule type" value="Genomic_DNA"/>
</dbReference>
<name>A0ABP0G3U5_CLALP</name>
<feature type="region of interest" description="Disordered" evidence="6">
    <location>
        <begin position="439"/>
        <end position="498"/>
    </location>
</feature>
<gene>
    <name evidence="8" type="ORF">CVLEPA_LOCUS18435</name>
</gene>
<keyword evidence="9" id="KW-1185">Reference proteome</keyword>
<evidence type="ECO:0000256" key="1">
    <source>
        <dbReference type="ARBA" id="ARBA00022723"/>
    </source>
</evidence>
<sequence length="521" mass="57213">MNSYRSVKLKLPRLHEGNTSGASSSDTFSRYQLSFVALPSLSSSVVGRTSLSRNSDATHTLQRPVPLPTSLASLSGSGNYLNESDVAGAADEVQSTSSKNSSTSNVAAMTSGGKSSRHSEPRDGDGLLFRPFFPPEASKNEDVLSDVGVNAKCSSISAKITPQSSKPTSEGADPEQANKAEIFKCKFCDRTFSYHCHLRVHERVHTGEKPFPCKFCSTQFSQLGSLTVHMRIHTGEKPYICGICSKRFRHINSLRRHQRQVHSNGTEGHLSDTTNEDKNDGFKQLVQYRKTKPKYLPPIPFQHFHDGLSHDKNHNRTPFFYVDFPNSNGGIRSGVIWKSSVPSLTSSSFLSSNAVSVSSYRSDVASYSRAMALKHANFSCSPKQHLPEDQRKINLQLKSEGQTKLKKPDDQKPAKESKSIFTSIKRLLNTDKSKLDSKASKISCKSGLPSRNDDKRSKRSSNDEGFSGSDAEESKTTAKGFKNGEESKGHSSSNNCPHGMAVLSAKDLRKWSNDSGFLSCV</sequence>
<evidence type="ECO:0000256" key="6">
    <source>
        <dbReference type="SAM" id="MobiDB-lite"/>
    </source>
</evidence>
<feature type="compositionally biased region" description="Low complexity" evidence="6">
    <location>
        <begin position="95"/>
        <end position="105"/>
    </location>
</feature>
<feature type="compositionally biased region" description="Basic and acidic residues" evidence="6">
    <location>
        <begin position="401"/>
        <end position="418"/>
    </location>
</feature>
<evidence type="ECO:0000313" key="9">
    <source>
        <dbReference type="Proteomes" id="UP001642483"/>
    </source>
</evidence>
<feature type="region of interest" description="Disordered" evidence="6">
    <location>
        <begin position="89"/>
        <end position="131"/>
    </location>
</feature>
<dbReference type="PROSITE" id="PS50157">
    <property type="entry name" value="ZINC_FINGER_C2H2_2"/>
    <property type="match status" value="3"/>
</dbReference>
<protein>
    <recommendedName>
        <fullName evidence="7">C2H2-type domain-containing protein</fullName>
    </recommendedName>
</protein>
<dbReference type="Proteomes" id="UP001642483">
    <property type="component" value="Unassembled WGS sequence"/>
</dbReference>
<dbReference type="SUPFAM" id="SSF57667">
    <property type="entry name" value="beta-beta-alpha zinc fingers"/>
    <property type="match status" value="2"/>
</dbReference>
<evidence type="ECO:0000256" key="5">
    <source>
        <dbReference type="PROSITE-ProRule" id="PRU00042"/>
    </source>
</evidence>
<dbReference type="InterPro" id="IPR050688">
    <property type="entry name" value="Zinc_finger/UBP_domain"/>
</dbReference>
<feature type="compositionally biased region" description="Basic and acidic residues" evidence="6">
    <location>
        <begin position="451"/>
        <end position="462"/>
    </location>
</feature>
<feature type="domain" description="C2H2-type" evidence="7">
    <location>
        <begin position="239"/>
        <end position="267"/>
    </location>
</feature>
<feature type="domain" description="C2H2-type" evidence="7">
    <location>
        <begin position="183"/>
        <end position="210"/>
    </location>
</feature>
<dbReference type="Gene3D" id="3.30.160.60">
    <property type="entry name" value="Classic Zinc Finger"/>
    <property type="match status" value="3"/>
</dbReference>
<feature type="compositionally biased region" description="Polar residues" evidence="6">
    <location>
        <begin position="17"/>
        <end position="26"/>
    </location>
</feature>
<evidence type="ECO:0000256" key="3">
    <source>
        <dbReference type="ARBA" id="ARBA00022771"/>
    </source>
</evidence>
<dbReference type="InterPro" id="IPR036236">
    <property type="entry name" value="Znf_C2H2_sf"/>
</dbReference>
<feature type="region of interest" description="Disordered" evidence="6">
    <location>
        <begin position="1"/>
        <end position="26"/>
    </location>
</feature>
<dbReference type="PANTHER" id="PTHR24403:SF67">
    <property type="entry name" value="FI01116P-RELATED"/>
    <property type="match status" value="1"/>
</dbReference>
<feature type="domain" description="C2H2-type" evidence="7">
    <location>
        <begin position="211"/>
        <end position="238"/>
    </location>
</feature>
<feature type="region of interest" description="Disordered" evidence="6">
    <location>
        <begin position="258"/>
        <end position="278"/>
    </location>
</feature>
<keyword evidence="3 5" id="KW-0863">Zinc-finger</keyword>
<keyword evidence="4" id="KW-0862">Zinc</keyword>
<keyword evidence="2" id="KW-0677">Repeat</keyword>
<proteinExistence type="predicted"/>
<evidence type="ECO:0000256" key="4">
    <source>
        <dbReference type="ARBA" id="ARBA00022833"/>
    </source>
</evidence>
<dbReference type="PROSITE" id="PS00028">
    <property type="entry name" value="ZINC_FINGER_C2H2_1"/>
    <property type="match status" value="3"/>
</dbReference>
<dbReference type="InterPro" id="IPR013087">
    <property type="entry name" value="Znf_C2H2_type"/>
</dbReference>
<keyword evidence="1" id="KW-0479">Metal-binding</keyword>
<evidence type="ECO:0000259" key="7">
    <source>
        <dbReference type="PROSITE" id="PS50157"/>
    </source>
</evidence>